<proteinExistence type="predicted"/>
<evidence type="ECO:0000313" key="2">
    <source>
        <dbReference type="EMBL" id="VUX20747.1"/>
    </source>
</evidence>
<accession>A0A564UM97</accession>
<name>A0A564UM97_9FIRM</name>
<dbReference type="Pfam" id="PF00929">
    <property type="entry name" value="RNase_T"/>
    <property type="match status" value="1"/>
</dbReference>
<dbReference type="RefSeq" id="WP_028087715.1">
    <property type="nucleotide sequence ID" value="NZ_CABHNM010000065.1"/>
</dbReference>
<organism evidence="2 3">
    <name type="scientific">Dorea longicatena</name>
    <dbReference type="NCBI Taxonomy" id="88431"/>
    <lineage>
        <taxon>Bacteria</taxon>
        <taxon>Bacillati</taxon>
        <taxon>Bacillota</taxon>
        <taxon>Clostridia</taxon>
        <taxon>Lachnospirales</taxon>
        <taxon>Lachnospiraceae</taxon>
        <taxon>Dorea</taxon>
    </lineage>
</organism>
<dbReference type="EMBL" id="CABHNM010000065">
    <property type="protein sequence ID" value="VUX20747.1"/>
    <property type="molecule type" value="Genomic_DNA"/>
</dbReference>
<dbReference type="InterPro" id="IPR012337">
    <property type="entry name" value="RNaseH-like_sf"/>
</dbReference>
<feature type="domain" description="Exonuclease" evidence="1">
    <location>
        <begin position="39"/>
        <end position="201"/>
    </location>
</feature>
<protein>
    <submittedName>
        <fullName evidence="2">DNA polymerase III subunit epsilon</fullName>
    </submittedName>
</protein>
<dbReference type="Proteomes" id="UP000398619">
    <property type="component" value="Unassembled WGS sequence"/>
</dbReference>
<evidence type="ECO:0000259" key="1">
    <source>
        <dbReference type="Pfam" id="PF00929"/>
    </source>
</evidence>
<dbReference type="Gene3D" id="3.30.420.10">
    <property type="entry name" value="Ribonuclease H-like superfamily/Ribonuclease H"/>
    <property type="match status" value="1"/>
</dbReference>
<dbReference type="GO" id="GO:0004527">
    <property type="term" value="F:exonuclease activity"/>
    <property type="evidence" value="ECO:0007669"/>
    <property type="project" value="UniProtKB-ARBA"/>
</dbReference>
<sequence length="315" mass="36279">MAKIRKKPKKRINKNINKKSFTQSTPNIAEKLDNEMVAFLDTEFLTSQIKGGPPAKLVSVGFVVCGKNFEEVTRFHSYIYAEDKLHDRFQEMTGIERKDLLSAPDYELVMEEVAEQLEAWEVSRIYVWGPDKYVIQRDLLEYRKDISKRTRKIVNRILRMIKDIEGTYSAKLDLQSAGIGSLKIICGLGTEVSHNALDDAVDLKNIISHIDLKGCSEHMLQIMKKYTSEKEVYYRLRRFREKWDDVSEGIQEKSLSLLKELGKVDTVEARALRDDLLVMCTGEAMAFPTLEEYIQKENAKTGIRNTNSEITQNNI</sequence>
<dbReference type="InterPro" id="IPR013520">
    <property type="entry name" value="Ribonucl_H"/>
</dbReference>
<reference evidence="2 3" key="1">
    <citation type="submission" date="2019-07" db="EMBL/GenBank/DDBJ databases">
        <authorList>
            <person name="Hibberd C M."/>
            <person name="Gehrig L. J."/>
            <person name="Chang H.-W."/>
            <person name="Venkatesh S."/>
        </authorList>
    </citation>
    <scope>NUCLEOTIDE SEQUENCE [LARGE SCALE GENOMIC DNA]</scope>
    <source>
        <strain evidence="2">Dorea_longicatena_SSTS_Bg7063</strain>
    </source>
</reference>
<gene>
    <name evidence="2" type="ORF">DLSSTS7063_02778</name>
</gene>
<dbReference type="AlphaFoldDB" id="A0A564UM97"/>
<dbReference type="SUPFAM" id="SSF53098">
    <property type="entry name" value="Ribonuclease H-like"/>
    <property type="match status" value="1"/>
</dbReference>
<dbReference type="InterPro" id="IPR036397">
    <property type="entry name" value="RNaseH_sf"/>
</dbReference>
<dbReference type="GO" id="GO:0003676">
    <property type="term" value="F:nucleic acid binding"/>
    <property type="evidence" value="ECO:0007669"/>
    <property type="project" value="InterPro"/>
</dbReference>
<evidence type="ECO:0000313" key="3">
    <source>
        <dbReference type="Proteomes" id="UP000398619"/>
    </source>
</evidence>